<sequence>MLQMLRHAAGTWVAKLLLLLLVASFAVWGISGQVAGGFGDKVVVAGDASASTTDYRLAYDRRILTLSRQFGQRITREQARSLGVDNQALAELVSGTLLDAQAQDLGLGLSRQRLAQIAGSDPTFRGPDGRFDRGTFNAVLREVGMRPEDYLRSQSQVAVRQQIVAAIADGTDVPDTYLSAVALYRGERRNAEYISLTPKALPEPAAPSDEELTEWYEQNAAQFDAPEYRDVSLIVLDPAAIADHESITDEKVADEYERTQSRYGQPEKRTVQQLLYPDMQAAEAALAKLEGGADYDVLLSDAGRTVSQATLGSVTKSDIADPAIADAAFALESPGTTDIVEGKFGPAILRVTEVTPPSATPLDEVADDIREELALSQARNELLSIYDTYEDARAGGATLTEAAERIGVPVRRIEAIDAQGAGKDGEPVADLPEAENLLTGIFDADEGLENPSENLRGDGFVFYEVNGITPARSRPLDEVREEALAAYKAEKARGAVNELATTLEQRLREGDELAAIAGELGLSVQTVTDLKRDSQNQSLAANAVEAIFGVPSDGAGNVRAADGQTYIVFHVADVFRPVASGAGAVADSEQTAFSRAVSDDLLRQLVDRLETVYAPQIDQGAAQRALSY</sequence>
<accession>A0A3L7JBV2</accession>
<keyword evidence="4" id="KW-0997">Cell inner membrane</keyword>
<reference evidence="15 16" key="1">
    <citation type="submission" date="2018-10" db="EMBL/GenBank/DDBJ databases">
        <title>Notoacmeibacter sp. M2BS9Y-3-1, whole genome shotgun sequence.</title>
        <authorList>
            <person name="Tuo L."/>
        </authorList>
    </citation>
    <scope>NUCLEOTIDE SEQUENCE [LARGE SCALE GENOMIC DNA]</scope>
    <source>
        <strain evidence="15 16">M2BS9Y-3-1</strain>
    </source>
</reference>
<dbReference type="Proteomes" id="UP000281094">
    <property type="component" value="Unassembled WGS sequence"/>
</dbReference>
<evidence type="ECO:0000256" key="10">
    <source>
        <dbReference type="ARBA" id="ARBA00031484"/>
    </source>
</evidence>
<keyword evidence="5" id="KW-0812">Transmembrane</keyword>
<evidence type="ECO:0000256" key="13">
    <source>
        <dbReference type="ARBA" id="ARBA00042775"/>
    </source>
</evidence>
<keyword evidence="16" id="KW-1185">Reference proteome</keyword>
<evidence type="ECO:0000256" key="12">
    <source>
        <dbReference type="ARBA" id="ARBA00040743"/>
    </source>
</evidence>
<dbReference type="Pfam" id="PF13145">
    <property type="entry name" value="Rotamase_2"/>
    <property type="match status" value="1"/>
</dbReference>
<dbReference type="GO" id="GO:0005886">
    <property type="term" value="C:plasma membrane"/>
    <property type="evidence" value="ECO:0007669"/>
    <property type="project" value="UniProtKB-SubCell"/>
</dbReference>
<evidence type="ECO:0000256" key="3">
    <source>
        <dbReference type="ARBA" id="ARBA00022475"/>
    </source>
</evidence>
<evidence type="ECO:0000256" key="8">
    <source>
        <dbReference type="ARBA" id="ARBA00023186"/>
    </source>
</evidence>
<gene>
    <name evidence="15" type="ORF">D8780_06815</name>
</gene>
<organism evidence="15 16">
    <name type="scientific">Notoacmeibacter ruber</name>
    <dbReference type="NCBI Taxonomy" id="2670375"/>
    <lineage>
        <taxon>Bacteria</taxon>
        <taxon>Pseudomonadati</taxon>
        <taxon>Pseudomonadota</taxon>
        <taxon>Alphaproteobacteria</taxon>
        <taxon>Hyphomicrobiales</taxon>
        <taxon>Notoacmeibacteraceae</taxon>
        <taxon>Notoacmeibacter</taxon>
    </lineage>
</organism>
<dbReference type="InterPro" id="IPR000297">
    <property type="entry name" value="PPIase_PpiC"/>
</dbReference>
<dbReference type="PANTHER" id="PTHR47529">
    <property type="entry name" value="PEPTIDYL-PROLYL CIS-TRANS ISOMERASE D"/>
    <property type="match status" value="1"/>
</dbReference>
<keyword evidence="15" id="KW-0413">Isomerase</keyword>
<protein>
    <recommendedName>
        <fullName evidence="2">Parvulin-like PPIase</fullName>
    </recommendedName>
    <alternativeName>
        <fullName evidence="9">Peptidyl-prolyl cis-trans isomerase plp</fullName>
    </alternativeName>
    <alternativeName>
        <fullName evidence="12">Periplasmic chaperone PpiD</fullName>
    </alternativeName>
    <alternativeName>
        <fullName evidence="13">Periplasmic folding chaperone</fullName>
    </alternativeName>
    <alternativeName>
        <fullName evidence="10">Rotamase plp</fullName>
    </alternativeName>
</protein>
<keyword evidence="3" id="KW-1003">Cell membrane</keyword>
<dbReference type="GO" id="GO:0003755">
    <property type="term" value="F:peptidyl-prolyl cis-trans isomerase activity"/>
    <property type="evidence" value="ECO:0007669"/>
    <property type="project" value="InterPro"/>
</dbReference>
<dbReference type="SUPFAM" id="SSF109998">
    <property type="entry name" value="Triger factor/SurA peptide-binding domain-like"/>
    <property type="match status" value="1"/>
</dbReference>
<dbReference type="InterPro" id="IPR046357">
    <property type="entry name" value="PPIase_dom_sf"/>
</dbReference>
<dbReference type="RefSeq" id="WP_121644923.1">
    <property type="nucleotide sequence ID" value="NZ_RCWN01000001.1"/>
</dbReference>
<evidence type="ECO:0000256" key="5">
    <source>
        <dbReference type="ARBA" id="ARBA00022692"/>
    </source>
</evidence>
<comment type="similarity">
    <text evidence="11">Belongs to the PpiD chaperone family.</text>
</comment>
<evidence type="ECO:0000256" key="11">
    <source>
        <dbReference type="ARBA" id="ARBA00038408"/>
    </source>
</evidence>
<dbReference type="PANTHER" id="PTHR47529:SF1">
    <property type="entry name" value="PERIPLASMIC CHAPERONE PPID"/>
    <property type="match status" value="1"/>
</dbReference>
<keyword evidence="7" id="KW-0472">Membrane</keyword>
<evidence type="ECO:0000256" key="7">
    <source>
        <dbReference type="ARBA" id="ARBA00023136"/>
    </source>
</evidence>
<dbReference type="Gene3D" id="3.10.50.40">
    <property type="match status" value="1"/>
</dbReference>
<evidence type="ECO:0000313" key="16">
    <source>
        <dbReference type="Proteomes" id="UP000281094"/>
    </source>
</evidence>
<dbReference type="InterPro" id="IPR052029">
    <property type="entry name" value="PpiD_chaperone"/>
</dbReference>
<evidence type="ECO:0000256" key="6">
    <source>
        <dbReference type="ARBA" id="ARBA00022989"/>
    </source>
</evidence>
<dbReference type="EMBL" id="RCWN01000001">
    <property type="protein sequence ID" value="RLQ87960.1"/>
    <property type="molecule type" value="Genomic_DNA"/>
</dbReference>
<evidence type="ECO:0000256" key="4">
    <source>
        <dbReference type="ARBA" id="ARBA00022519"/>
    </source>
</evidence>
<dbReference type="SUPFAM" id="SSF54534">
    <property type="entry name" value="FKBP-like"/>
    <property type="match status" value="1"/>
</dbReference>
<comment type="subcellular location">
    <subcellularLocation>
        <location evidence="1">Cell inner membrane</location>
        <topology evidence="1">Single-pass type II membrane protein</topology>
        <orientation evidence="1">Periplasmic side</orientation>
    </subcellularLocation>
</comment>
<dbReference type="AlphaFoldDB" id="A0A3L7JBV2"/>
<evidence type="ECO:0000256" key="1">
    <source>
        <dbReference type="ARBA" id="ARBA00004382"/>
    </source>
</evidence>
<comment type="caution">
    <text evidence="15">The sequence shown here is derived from an EMBL/GenBank/DDBJ whole genome shotgun (WGS) entry which is preliminary data.</text>
</comment>
<evidence type="ECO:0000256" key="9">
    <source>
        <dbReference type="ARBA" id="ARBA00030642"/>
    </source>
</evidence>
<keyword evidence="8" id="KW-0143">Chaperone</keyword>
<keyword evidence="6" id="KW-1133">Transmembrane helix</keyword>
<evidence type="ECO:0000259" key="14">
    <source>
        <dbReference type="Pfam" id="PF13145"/>
    </source>
</evidence>
<evidence type="ECO:0000313" key="15">
    <source>
        <dbReference type="EMBL" id="RLQ87960.1"/>
    </source>
</evidence>
<feature type="domain" description="PpiC" evidence="14">
    <location>
        <begin position="247"/>
        <end position="367"/>
    </location>
</feature>
<dbReference type="Pfam" id="PF13624">
    <property type="entry name" value="SurA_N_3"/>
    <property type="match status" value="1"/>
</dbReference>
<proteinExistence type="inferred from homology"/>
<dbReference type="InterPro" id="IPR027304">
    <property type="entry name" value="Trigger_fact/SurA_dom_sf"/>
</dbReference>
<name>A0A3L7JBV2_9HYPH</name>
<evidence type="ECO:0000256" key="2">
    <source>
        <dbReference type="ARBA" id="ARBA00018370"/>
    </source>
</evidence>